<reference evidence="4 5" key="1">
    <citation type="submission" date="2020-05" db="EMBL/GenBank/DDBJ databases">
        <title>Thiomicrorhabdus sediminis sp.nov. and Thiomicrorhabdus xiamenensis sp.nov., novel sulfur-oxidizing bacteria isolated from coastal sediment.</title>
        <authorList>
            <person name="Liu X."/>
        </authorList>
    </citation>
    <scope>NUCLEOTIDE SEQUENCE [LARGE SCALE GENOMIC DNA]</scope>
    <source>
        <strain evidence="4 5">G2</strain>
    </source>
</reference>
<keyword evidence="5" id="KW-1185">Reference proteome</keyword>
<evidence type="ECO:0000256" key="3">
    <source>
        <dbReference type="SAM" id="SignalP"/>
    </source>
</evidence>
<feature type="region of interest" description="Disordered" evidence="1">
    <location>
        <begin position="76"/>
        <end position="205"/>
    </location>
</feature>
<dbReference type="Proteomes" id="UP000504724">
    <property type="component" value="Chromosome"/>
</dbReference>
<protein>
    <recommendedName>
        <fullName evidence="6">Lipoprotein</fullName>
    </recommendedName>
</protein>
<feature type="transmembrane region" description="Helical" evidence="2">
    <location>
        <begin position="20"/>
        <end position="38"/>
    </location>
</feature>
<feature type="compositionally biased region" description="Basic and acidic residues" evidence="1">
    <location>
        <begin position="168"/>
        <end position="199"/>
    </location>
</feature>
<keyword evidence="3" id="KW-0732">Signal</keyword>
<dbReference type="RefSeq" id="WP_173283824.1">
    <property type="nucleotide sequence ID" value="NZ_CP054020.1"/>
</dbReference>
<proteinExistence type="predicted"/>
<dbReference type="AlphaFoldDB" id="A0A7D4TET5"/>
<name>A0A7D4TET5_9GAMM</name>
<evidence type="ECO:0000313" key="5">
    <source>
        <dbReference type="Proteomes" id="UP000504724"/>
    </source>
</evidence>
<keyword evidence="2" id="KW-0812">Transmembrane</keyword>
<keyword evidence="2" id="KW-1133">Transmembrane helix</keyword>
<sequence>MPRSIPQTTPFLSGKSLFRFISIMAMSAAFLLSGCTVVHHPAKQSHVEYAPYYYSTQPVNYYYSYPNYSSYPPGYSKEYRHKHHPHEKKRTEAARKYQSKPYETKPIHSPKILIPSPPKVKKTQYQSNKQGKPFRSFSQKVKENKKQAQHSRRENYAQTPRIPVNRAPEVKKTDDSNDKYTKKPATDRNRSDKFKEKRFGYRSAP</sequence>
<feature type="compositionally biased region" description="Basic residues" evidence="1">
    <location>
        <begin position="79"/>
        <end position="88"/>
    </location>
</feature>
<organism evidence="4 5">
    <name type="scientific">Thiomicrorhabdus xiamenensis</name>
    <dbReference type="NCBI Taxonomy" id="2739063"/>
    <lineage>
        <taxon>Bacteria</taxon>
        <taxon>Pseudomonadati</taxon>
        <taxon>Pseudomonadota</taxon>
        <taxon>Gammaproteobacteria</taxon>
        <taxon>Thiotrichales</taxon>
        <taxon>Piscirickettsiaceae</taxon>
        <taxon>Thiomicrorhabdus</taxon>
    </lineage>
</organism>
<feature type="signal peptide" evidence="3">
    <location>
        <begin position="1"/>
        <end position="27"/>
    </location>
</feature>
<gene>
    <name evidence="4" type="ORF">HQN79_00880</name>
</gene>
<feature type="compositionally biased region" description="Basic and acidic residues" evidence="1">
    <location>
        <begin position="140"/>
        <end position="155"/>
    </location>
</feature>
<dbReference type="KEGG" id="txa:HQN79_00880"/>
<evidence type="ECO:0000256" key="1">
    <source>
        <dbReference type="SAM" id="MobiDB-lite"/>
    </source>
</evidence>
<feature type="chain" id="PRO_5028927414" description="Lipoprotein" evidence="3">
    <location>
        <begin position="28"/>
        <end position="205"/>
    </location>
</feature>
<evidence type="ECO:0008006" key="6">
    <source>
        <dbReference type="Google" id="ProtNLM"/>
    </source>
</evidence>
<evidence type="ECO:0000313" key="4">
    <source>
        <dbReference type="EMBL" id="QKI88228.1"/>
    </source>
</evidence>
<dbReference type="PROSITE" id="PS51257">
    <property type="entry name" value="PROKAR_LIPOPROTEIN"/>
    <property type="match status" value="1"/>
</dbReference>
<dbReference type="EMBL" id="CP054020">
    <property type="protein sequence ID" value="QKI88228.1"/>
    <property type="molecule type" value="Genomic_DNA"/>
</dbReference>
<keyword evidence="2" id="KW-0472">Membrane</keyword>
<accession>A0A7D4TET5</accession>
<evidence type="ECO:0000256" key="2">
    <source>
        <dbReference type="SAM" id="Phobius"/>
    </source>
</evidence>